<evidence type="ECO:0000313" key="3">
    <source>
        <dbReference type="Proteomes" id="UP000325672"/>
    </source>
</evidence>
<name>A0A5N6T8H4_ASPPS</name>
<keyword evidence="1" id="KW-1133">Transmembrane helix</keyword>
<evidence type="ECO:0000313" key="2">
    <source>
        <dbReference type="EMBL" id="KAE8142678.1"/>
    </source>
</evidence>
<dbReference type="AlphaFoldDB" id="A0A5N6T8H4"/>
<evidence type="ECO:0000256" key="1">
    <source>
        <dbReference type="SAM" id="Phobius"/>
    </source>
</evidence>
<proteinExistence type="predicted"/>
<feature type="transmembrane region" description="Helical" evidence="1">
    <location>
        <begin position="20"/>
        <end position="40"/>
    </location>
</feature>
<keyword evidence="1" id="KW-0472">Membrane</keyword>
<sequence length="59" mass="7051">MKTLVTWDSIYGFMELHPDSFFGYCCCCCCSAVSVHIRYFDITTRHLRVFVWRVFVFGR</sequence>
<keyword evidence="1" id="KW-0812">Transmembrane</keyword>
<gene>
    <name evidence="2" type="ORF">BDV38DRAFT_235477</name>
</gene>
<reference evidence="2 3" key="1">
    <citation type="submission" date="2019-04" db="EMBL/GenBank/DDBJ databases">
        <title>Friends and foes A comparative genomics study of 23 Aspergillus species from section Flavi.</title>
        <authorList>
            <consortium name="DOE Joint Genome Institute"/>
            <person name="Kjaerbolling I."/>
            <person name="Vesth T."/>
            <person name="Frisvad J.C."/>
            <person name="Nybo J.L."/>
            <person name="Theobald S."/>
            <person name="Kildgaard S."/>
            <person name="Isbrandt T."/>
            <person name="Kuo A."/>
            <person name="Sato A."/>
            <person name="Lyhne E.K."/>
            <person name="Kogle M.E."/>
            <person name="Wiebenga A."/>
            <person name="Kun R.S."/>
            <person name="Lubbers R.J."/>
            <person name="Makela M.R."/>
            <person name="Barry K."/>
            <person name="Chovatia M."/>
            <person name="Clum A."/>
            <person name="Daum C."/>
            <person name="Haridas S."/>
            <person name="He G."/>
            <person name="LaButti K."/>
            <person name="Lipzen A."/>
            <person name="Mondo S."/>
            <person name="Riley R."/>
            <person name="Salamov A."/>
            <person name="Simmons B.A."/>
            <person name="Magnuson J.K."/>
            <person name="Henrissat B."/>
            <person name="Mortensen U.H."/>
            <person name="Larsen T.O."/>
            <person name="Devries R.P."/>
            <person name="Grigoriev I.V."/>
            <person name="Machida M."/>
            <person name="Baker S.E."/>
            <person name="Andersen M.R."/>
        </authorList>
    </citation>
    <scope>NUCLEOTIDE SEQUENCE [LARGE SCALE GENOMIC DNA]</scope>
    <source>
        <strain evidence="2 3">CBS 117625</strain>
    </source>
</reference>
<protein>
    <submittedName>
        <fullName evidence="2">Uncharacterized protein</fullName>
    </submittedName>
</protein>
<dbReference type="GeneID" id="43637558"/>
<dbReference type="EMBL" id="ML743554">
    <property type="protein sequence ID" value="KAE8142678.1"/>
    <property type="molecule type" value="Genomic_DNA"/>
</dbReference>
<organism evidence="2 3">
    <name type="scientific">Aspergillus pseudotamarii</name>
    <dbReference type="NCBI Taxonomy" id="132259"/>
    <lineage>
        <taxon>Eukaryota</taxon>
        <taxon>Fungi</taxon>
        <taxon>Dikarya</taxon>
        <taxon>Ascomycota</taxon>
        <taxon>Pezizomycotina</taxon>
        <taxon>Eurotiomycetes</taxon>
        <taxon>Eurotiomycetidae</taxon>
        <taxon>Eurotiales</taxon>
        <taxon>Aspergillaceae</taxon>
        <taxon>Aspergillus</taxon>
        <taxon>Aspergillus subgen. Circumdati</taxon>
    </lineage>
</organism>
<dbReference type="Proteomes" id="UP000325672">
    <property type="component" value="Unassembled WGS sequence"/>
</dbReference>
<accession>A0A5N6T8H4</accession>
<keyword evidence="3" id="KW-1185">Reference proteome</keyword>
<dbReference type="RefSeq" id="XP_031918741.1">
    <property type="nucleotide sequence ID" value="XM_032053348.1"/>
</dbReference>